<sequence>MSLTFQDMDKDTGHISIRWAAGIVSRIGGFCVFNPQTANSSVVSCLLKGNVYPARVEIYHPRVVVPKYVGWRLRAISDHACQVDLTSDTHIEISATQYFRFRHCKIMKLNGNYFIKKQISKEIPYDCRAWIGQFSH</sequence>
<accession>A0A4Y2BGI3</accession>
<dbReference type="Proteomes" id="UP000499080">
    <property type="component" value="Unassembled WGS sequence"/>
</dbReference>
<evidence type="ECO:0000313" key="5">
    <source>
        <dbReference type="Proteomes" id="UP000499080"/>
    </source>
</evidence>
<dbReference type="EMBL" id="BGPR01159759">
    <property type="protein sequence ID" value="GBL91410.1"/>
    <property type="molecule type" value="Genomic_DNA"/>
</dbReference>
<keyword evidence="5" id="KW-1185">Reference proteome</keyword>
<evidence type="ECO:0000313" key="2">
    <source>
        <dbReference type="EMBL" id="GBL91361.1"/>
    </source>
</evidence>
<gene>
    <name evidence="2" type="ORF">AVEN_110840_1</name>
    <name evidence="3" type="ORF">AVEN_115790_1</name>
    <name evidence="4" type="ORF">AVEN_204059_1</name>
    <name evidence="1" type="ORF">AVEN_2148_1</name>
</gene>
<protein>
    <submittedName>
        <fullName evidence="2">Uncharacterized protein</fullName>
    </submittedName>
</protein>
<dbReference type="EMBL" id="BGPR01159745">
    <property type="protein sequence ID" value="GBL91361.1"/>
    <property type="molecule type" value="Genomic_DNA"/>
</dbReference>
<dbReference type="EMBL" id="BGPR01159746">
    <property type="protein sequence ID" value="GBL91364.1"/>
    <property type="molecule type" value="Genomic_DNA"/>
</dbReference>
<evidence type="ECO:0000313" key="3">
    <source>
        <dbReference type="EMBL" id="GBL91364.1"/>
    </source>
</evidence>
<organism evidence="2 5">
    <name type="scientific">Araneus ventricosus</name>
    <name type="common">Orbweaver spider</name>
    <name type="synonym">Epeira ventricosa</name>
    <dbReference type="NCBI Taxonomy" id="182803"/>
    <lineage>
        <taxon>Eukaryota</taxon>
        <taxon>Metazoa</taxon>
        <taxon>Ecdysozoa</taxon>
        <taxon>Arthropoda</taxon>
        <taxon>Chelicerata</taxon>
        <taxon>Arachnida</taxon>
        <taxon>Araneae</taxon>
        <taxon>Araneomorphae</taxon>
        <taxon>Entelegynae</taxon>
        <taxon>Araneoidea</taxon>
        <taxon>Araneidae</taxon>
        <taxon>Araneus</taxon>
    </lineage>
</organism>
<proteinExistence type="predicted"/>
<comment type="caution">
    <text evidence="2">The sequence shown here is derived from an EMBL/GenBank/DDBJ whole genome shotgun (WGS) entry which is preliminary data.</text>
</comment>
<evidence type="ECO:0000313" key="1">
    <source>
        <dbReference type="EMBL" id="GBL91256.1"/>
    </source>
</evidence>
<dbReference type="AlphaFoldDB" id="A0A4Y2BGI3"/>
<dbReference type="EMBL" id="BGPR01159711">
    <property type="protein sequence ID" value="GBL91256.1"/>
    <property type="molecule type" value="Genomic_DNA"/>
</dbReference>
<reference evidence="2 5" key="1">
    <citation type="journal article" date="2019" name="Sci. Rep.">
        <title>Orb-weaving spider Araneus ventricosus genome elucidates the spidroin gene catalogue.</title>
        <authorList>
            <person name="Kono N."/>
            <person name="Nakamura H."/>
            <person name="Ohtoshi R."/>
            <person name="Moran D.A.P."/>
            <person name="Shinohara A."/>
            <person name="Yoshida Y."/>
            <person name="Fujiwara M."/>
            <person name="Mori M."/>
            <person name="Tomita M."/>
            <person name="Arakawa K."/>
        </authorList>
    </citation>
    <scope>NUCLEOTIDE SEQUENCE [LARGE SCALE GENOMIC DNA]</scope>
</reference>
<evidence type="ECO:0000313" key="4">
    <source>
        <dbReference type="EMBL" id="GBL91410.1"/>
    </source>
</evidence>
<name>A0A4Y2BGI3_ARAVE</name>